<reference evidence="6 7" key="1">
    <citation type="journal article" date="2019" name="Genome Biol. Evol.">
        <title>Whole-Genome Sequencing of the Giant Devil Catfish, Bagarius yarrelli.</title>
        <authorList>
            <person name="Jiang W."/>
            <person name="Lv Y."/>
            <person name="Cheng L."/>
            <person name="Yang K."/>
            <person name="Chao B."/>
            <person name="Wang X."/>
            <person name="Li Y."/>
            <person name="Pan X."/>
            <person name="You X."/>
            <person name="Zhang Y."/>
            <person name="Yang J."/>
            <person name="Li J."/>
            <person name="Zhang X."/>
            <person name="Liu S."/>
            <person name="Sun C."/>
            <person name="Yang J."/>
            <person name="Shi Q."/>
        </authorList>
    </citation>
    <scope>NUCLEOTIDE SEQUENCE [LARGE SCALE GENOMIC DNA]</scope>
    <source>
        <strain evidence="6">JWS20170419001</strain>
        <tissue evidence="6">Muscle</tissue>
    </source>
</reference>
<protein>
    <submittedName>
        <fullName evidence="6">G2/M phase-specific E3 ubiquitin-protein ligase</fullName>
    </submittedName>
</protein>
<feature type="region of interest" description="Disordered" evidence="4">
    <location>
        <begin position="207"/>
        <end position="226"/>
    </location>
</feature>
<feature type="compositionally biased region" description="Polar residues" evidence="4">
    <location>
        <begin position="207"/>
        <end position="216"/>
    </location>
</feature>
<dbReference type="PROSITE" id="PS50237">
    <property type="entry name" value="HECT"/>
    <property type="match status" value="1"/>
</dbReference>
<accession>A0A556U290</accession>
<feature type="active site" description="Glycyl thioester intermediate" evidence="3">
    <location>
        <position position="479"/>
    </location>
</feature>
<dbReference type="Proteomes" id="UP000319801">
    <property type="component" value="Unassembled WGS sequence"/>
</dbReference>
<comment type="caution">
    <text evidence="6">The sequence shown here is derived from an EMBL/GenBank/DDBJ whole genome shotgun (WGS) entry which is preliminary data.</text>
</comment>
<name>A0A556U290_BAGYA</name>
<proteinExistence type="predicted"/>
<dbReference type="InterPro" id="IPR000569">
    <property type="entry name" value="HECT_dom"/>
</dbReference>
<keyword evidence="7" id="KW-1185">Reference proteome</keyword>
<dbReference type="SUPFAM" id="SSF56204">
    <property type="entry name" value="Hect, E3 ligase catalytic domain"/>
    <property type="match status" value="1"/>
</dbReference>
<dbReference type="GO" id="GO:0004842">
    <property type="term" value="F:ubiquitin-protein transferase activity"/>
    <property type="evidence" value="ECO:0007669"/>
    <property type="project" value="InterPro"/>
</dbReference>
<feature type="domain" description="HECT" evidence="5">
    <location>
        <begin position="441"/>
        <end position="512"/>
    </location>
</feature>
<gene>
    <name evidence="6" type="ORF">Baya_7618</name>
</gene>
<evidence type="ECO:0000256" key="1">
    <source>
        <dbReference type="ARBA" id="ARBA00022679"/>
    </source>
</evidence>
<dbReference type="AlphaFoldDB" id="A0A556U290"/>
<dbReference type="OrthoDB" id="2384350at2759"/>
<dbReference type="Pfam" id="PF07177">
    <property type="entry name" value="Neuralized"/>
    <property type="match status" value="1"/>
</dbReference>
<dbReference type="EMBL" id="VCAZ01000039">
    <property type="protein sequence ID" value="TSL97363.1"/>
    <property type="molecule type" value="Genomic_DNA"/>
</dbReference>
<organism evidence="6 7">
    <name type="scientific">Bagarius yarrelli</name>
    <name type="common">Goonch</name>
    <name type="synonym">Bagrus yarrelli</name>
    <dbReference type="NCBI Taxonomy" id="175774"/>
    <lineage>
        <taxon>Eukaryota</taxon>
        <taxon>Metazoa</taxon>
        <taxon>Chordata</taxon>
        <taxon>Craniata</taxon>
        <taxon>Vertebrata</taxon>
        <taxon>Euteleostomi</taxon>
        <taxon>Actinopterygii</taxon>
        <taxon>Neopterygii</taxon>
        <taxon>Teleostei</taxon>
        <taxon>Ostariophysi</taxon>
        <taxon>Siluriformes</taxon>
        <taxon>Sisoridae</taxon>
        <taxon>Sisorinae</taxon>
        <taxon>Bagarius</taxon>
    </lineage>
</organism>
<dbReference type="InterPro" id="IPR006573">
    <property type="entry name" value="NHR_dom"/>
</dbReference>
<evidence type="ECO:0000256" key="2">
    <source>
        <dbReference type="ARBA" id="ARBA00022786"/>
    </source>
</evidence>
<evidence type="ECO:0000256" key="3">
    <source>
        <dbReference type="PROSITE-ProRule" id="PRU00104"/>
    </source>
</evidence>
<evidence type="ECO:0000313" key="7">
    <source>
        <dbReference type="Proteomes" id="UP000319801"/>
    </source>
</evidence>
<evidence type="ECO:0000313" key="6">
    <source>
        <dbReference type="EMBL" id="TSL97363.1"/>
    </source>
</evidence>
<sequence length="512" mass="57955">MKFLPVVEGNAGHLASRDMTSCTDRLVYLCRAVKINEKVRIRMENGLLSQEGRRAVRIGFTNASPLSAGQGLRDSLPSCVVPLPEYLCLPGAQIEFWINYAFFVIIRASDRKKYYMKAEGLNLHEPLFVFFDFCGSMSTVRLLGSRKGDRTSCSSASSDARGSEEQALNDNLLNFSLLADDNANSDQTVFREAPTWQVNPAWSHTRPLVSTQGSSRSAHRQTADNRGLKRRHPFSVIALQQRKYEQAGKLVAWSLVHGGPGLKALDPHLYQLMCGVQMELSDFDWRLIPDADVQRKAQKILSCTTAEHLCALQSDLGDWISDCGFPGIYGTNICIQDVPKIYSYVVRHFIYLRVSNMINQFTEGLNSCGKLWDVVKANWIDFMPIFTKTNERISRSSFGSLFEISWSAEGTKRRVEEEETIYCWDLVLKMIEEQETELRFQELLVFITASDEVPVLEKLSIHFYQPERRGCRLPHASTCMMGLFLPRGVKSQAELNQMLLRAVRDSSGFGKL</sequence>
<evidence type="ECO:0000256" key="4">
    <source>
        <dbReference type="SAM" id="MobiDB-lite"/>
    </source>
</evidence>
<dbReference type="Gene3D" id="3.30.2410.10">
    <property type="entry name" value="Hect, E3 ligase catalytic domain"/>
    <property type="match status" value="1"/>
</dbReference>
<keyword evidence="2 3" id="KW-0833">Ubl conjugation pathway</keyword>
<keyword evidence="1" id="KW-0808">Transferase</keyword>
<evidence type="ECO:0000259" key="5">
    <source>
        <dbReference type="PROSITE" id="PS50237"/>
    </source>
</evidence>
<dbReference type="Pfam" id="PF00632">
    <property type="entry name" value="HECT"/>
    <property type="match status" value="1"/>
</dbReference>
<dbReference type="InterPro" id="IPR035983">
    <property type="entry name" value="Hect_E3_ubiquitin_ligase"/>
</dbReference>